<dbReference type="eggNOG" id="KOG0160">
    <property type="taxonomic scope" value="Eukaryota"/>
</dbReference>
<feature type="region of interest" description="Actin-binding" evidence="9">
    <location>
        <begin position="638"/>
        <end position="660"/>
    </location>
</feature>
<dbReference type="InterPro" id="IPR000048">
    <property type="entry name" value="IQ_motif_EF-hand-BS"/>
</dbReference>
<dbReference type="InterPro" id="IPR002710">
    <property type="entry name" value="Dilute_dom"/>
</dbReference>
<dbReference type="Gene3D" id="1.20.58.530">
    <property type="match status" value="1"/>
</dbReference>
<dbReference type="InterPro" id="IPR004009">
    <property type="entry name" value="SH3_Myosin"/>
</dbReference>
<dbReference type="InterPro" id="IPR001609">
    <property type="entry name" value="Myosin_head_motor_dom-like"/>
</dbReference>
<dbReference type="Pfam" id="PF00063">
    <property type="entry name" value="Myosin_head"/>
    <property type="match status" value="1"/>
</dbReference>
<name>K7F9J3_PELSI</name>
<evidence type="ECO:0000256" key="11">
    <source>
        <dbReference type="SAM" id="MobiDB-lite"/>
    </source>
</evidence>
<dbReference type="InterPro" id="IPR027417">
    <property type="entry name" value="P-loop_NTPase"/>
</dbReference>
<evidence type="ECO:0000256" key="4">
    <source>
        <dbReference type="ARBA" id="ARBA00022840"/>
    </source>
</evidence>
<dbReference type="Gene3D" id="1.20.120.720">
    <property type="entry name" value="Myosin VI head, motor domain, U50 subdomain"/>
    <property type="match status" value="1"/>
</dbReference>
<dbReference type="Gene3D" id="1.10.10.820">
    <property type="match status" value="1"/>
</dbReference>
<evidence type="ECO:0000313" key="16">
    <source>
        <dbReference type="Proteomes" id="UP000007267"/>
    </source>
</evidence>
<feature type="region of interest" description="Disordered" evidence="11">
    <location>
        <begin position="1137"/>
        <end position="1206"/>
    </location>
</feature>
<keyword evidence="16" id="KW-1185">Reference proteome</keyword>
<dbReference type="PANTHER" id="PTHR13140:SF356">
    <property type="entry name" value="UNCONVENTIONAL MYOSIN-VB"/>
    <property type="match status" value="1"/>
</dbReference>
<proteinExistence type="inferred from homology"/>
<feature type="domain" description="Myosin motor" evidence="13">
    <location>
        <begin position="65"/>
        <end position="759"/>
    </location>
</feature>
<evidence type="ECO:0000256" key="1">
    <source>
        <dbReference type="ARBA" id="ARBA00008314"/>
    </source>
</evidence>
<evidence type="ECO:0000256" key="2">
    <source>
        <dbReference type="ARBA" id="ARBA00022737"/>
    </source>
</evidence>
<feature type="domain" description="Myosin N-terminal SH3-like" evidence="14">
    <location>
        <begin position="7"/>
        <end position="61"/>
    </location>
</feature>
<dbReference type="FunFam" id="1.20.58.530:FF:000002">
    <property type="entry name" value="Class V myosin"/>
    <property type="match status" value="1"/>
</dbReference>
<dbReference type="EMBL" id="AGCU01126971">
    <property type="status" value="NOT_ANNOTATED_CDS"/>
    <property type="molecule type" value="Genomic_DNA"/>
</dbReference>
<evidence type="ECO:0000256" key="10">
    <source>
        <dbReference type="SAM" id="Coils"/>
    </source>
</evidence>
<reference evidence="15" key="4">
    <citation type="submission" date="2025-09" db="UniProtKB">
        <authorList>
            <consortium name="Ensembl"/>
        </authorList>
    </citation>
    <scope>IDENTIFICATION</scope>
</reference>
<dbReference type="PROSITE" id="PS51126">
    <property type="entry name" value="DILUTE"/>
    <property type="match status" value="1"/>
</dbReference>
<dbReference type="PROSITE" id="PS51456">
    <property type="entry name" value="MYOSIN_MOTOR"/>
    <property type="match status" value="1"/>
</dbReference>
<evidence type="ECO:0000259" key="14">
    <source>
        <dbReference type="PROSITE" id="PS51844"/>
    </source>
</evidence>
<dbReference type="PROSITE" id="PS51844">
    <property type="entry name" value="SH3_LIKE"/>
    <property type="match status" value="1"/>
</dbReference>
<feature type="domain" description="Dilute" evidence="12">
    <location>
        <begin position="1496"/>
        <end position="1537"/>
    </location>
</feature>
<dbReference type="Ensembl" id="ENSPSIT00000004729.1">
    <property type="protein sequence ID" value="ENSPSIP00000004703.1"/>
    <property type="gene ID" value="ENSPSIG00000004377.1"/>
</dbReference>
<dbReference type="GO" id="GO:0000146">
    <property type="term" value="F:microfilament motor activity"/>
    <property type="evidence" value="ECO:0007669"/>
    <property type="project" value="TreeGrafter"/>
</dbReference>
<keyword evidence="2" id="KW-0677">Repeat</keyword>
<dbReference type="EMBL" id="AGCU01126975">
    <property type="status" value="NOT_ANNOTATED_CDS"/>
    <property type="molecule type" value="Genomic_DNA"/>
</dbReference>
<dbReference type="EMBL" id="AGCU01126977">
    <property type="status" value="NOT_ANNOTATED_CDS"/>
    <property type="molecule type" value="Genomic_DNA"/>
</dbReference>
<dbReference type="SMART" id="SM00242">
    <property type="entry name" value="MYSc"/>
    <property type="match status" value="1"/>
</dbReference>
<dbReference type="GO" id="GO:0016020">
    <property type="term" value="C:membrane"/>
    <property type="evidence" value="ECO:0007669"/>
    <property type="project" value="TreeGrafter"/>
</dbReference>
<dbReference type="SMART" id="SM00015">
    <property type="entry name" value="IQ"/>
    <property type="match status" value="4"/>
</dbReference>
<evidence type="ECO:0000313" key="15">
    <source>
        <dbReference type="Ensembl" id="ENSPSIP00000004703.1"/>
    </source>
</evidence>
<reference evidence="16" key="1">
    <citation type="submission" date="2011-10" db="EMBL/GenBank/DDBJ databases">
        <authorList>
            <consortium name="Soft-shell Turtle Genome Consortium"/>
        </authorList>
    </citation>
    <scope>NUCLEOTIDE SEQUENCE [LARGE SCALE GENOMIC DNA]</scope>
    <source>
        <strain evidence="16">Daiwa-1</strain>
    </source>
</reference>
<dbReference type="EMBL" id="AGCU01126968">
    <property type="status" value="NOT_ANNOTATED_CDS"/>
    <property type="molecule type" value="Genomic_DNA"/>
</dbReference>
<keyword evidence="3 9" id="KW-0547">Nucleotide-binding</keyword>
<dbReference type="GO" id="GO:0016459">
    <property type="term" value="C:myosin complex"/>
    <property type="evidence" value="ECO:0007669"/>
    <property type="project" value="UniProtKB-KW"/>
</dbReference>
<feature type="compositionally biased region" description="Polar residues" evidence="11">
    <location>
        <begin position="1137"/>
        <end position="1165"/>
    </location>
</feature>
<protein>
    <recommendedName>
        <fullName evidence="17">MYO5B protein</fullName>
    </recommendedName>
</protein>
<comment type="similarity">
    <text evidence="1 9">Belongs to the TRAFAC class myosin-kinesin ATPase superfamily. Myosin family.</text>
</comment>
<evidence type="ECO:0000256" key="7">
    <source>
        <dbReference type="ARBA" id="ARBA00023175"/>
    </source>
</evidence>
<keyword evidence="5 10" id="KW-0175">Coiled coil</keyword>
<keyword evidence="4 9" id="KW-0067">ATP-binding</keyword>
<evidence type="ECO:0000256" key="5">
    <source>
        <dbReference type="ARBA" id="ARBA00023054"/>
    </source>
</evidence>
<evidence type="ECO:0000256" key="9">
    <source>
        <dbReference type="PROSITE-ProRule" id="PRU00782"/>
    </source>
</evidence>
<feature type="coiled-coil region" evidence="10">
    <location>
        <begin position="1303"/>
        <end position="1406"/>
    </location>
</feature>
<evidence type="ECO:0000256" key="8">
    <source>
        <dbReference type="ARBA" id="ARBA00023203"/>
    </source>
</evidence>
<dbReference type="EMBL" id="AGCU01126969">
    <property type="status" value="NOT_ANNOTATED_CDS"/>
    <property type="molecule type" value="Genomic_DNA"/>
</dbReference>
<dbReference type="Gene3D" id="6.20.240.20">
    <property type="match status" value="1"/>
</dbReference>
<dbReference type="InterPro" id="IPR036961">
    <property type="entry name" value="Kinesin_motor_dom_sf"/>
</dbReference>
<dbReference type="CDD" id="cd01380">
    <property type="entry name" value="MYSc_Myo5"/>
    <property type="match status" value="1"/>
</dbReference>
<feature type="binding site" evidence="9">
    <location>
        <begin position="159"/>
        <end position="166"/>
    </location>
    <ligand>
        <name>ATP</name>
        <dbReference type="ChEBI" id="CHEBI:30616"/>
    </ligand>
</feature>
<dbReference type="SUPFAM" id="SSF52540">
    <property type="entry name" value="P-loop containing nucleoside triphosphate hydrolases"/>
    <property type="match status" value="2"/>
</dbReference>
<dbReference type="EMBL" id="AGCU01126976">
    <property type="status" value="NOT_ANNOTATED_CDS"/>
    <property type="molecule type" value="Genomic_DNA"/>
</dbReference>
<dbReference type="GO" id="GO:0005524">
    <property type="term" value="F:ATP binding"/>
    <property type="evidence" value="ECO:0007669"/>
    <property type="project" value="UniProtKB-UniRule"/>
</dbReference>
<dbReference type="OMA" id="DGCFVEP"/>
<keyword evidence="6 9" id="KW-0518">Myosin</keyword>
<keyword evidence="7 9" id="KW-0505">Motor protein</keyword>
<reference evidence="15" key="3">
    <citation type="submission" date="2025-08" db="UniProtKB">
        <authorList>
            <consortium name="Ensembl"/>
        </authorList>
    </citation>
    <scope>IDENTIFICATION</scope>
</reference>
<dbReference type="Proteomes" id="UP000007267">
    <property type="component" value="Unassembled WGS sequence"/>
</dbReference>
<evidence type="ECO:0000259" key="13">
    <source>
        <dbReference type="PROSITE" id="PS51456"/>
    </source>
</evidence>
<dbReference type="PRINTS" id="PR00193">
    <property type="entry name" value="MYOSINHEAVY"/>
</dbReference>
<dbReference type="EMBL" id="AGCU01126972">
    <property type="status" value="NOT_ANNOTATED_CDS"/>
    <property type="molecule type" value="Genomic_DNA"/>
</dbReference>
<dbReference type="HOGENOM" id="CLU_000192_9_2_1"/>
<dbReference type="Gene3D" id="3.40.850.10">
    <property type="entry name" value="Kinesin motor domain"/>
    <property type="match status" value="1"/>
</dbReference>
<reference evidence="16" key="2">
    <citation type="journal article" date="2013" name="Nat. Genet.">
        <title>The draft genomes of soft-shell turtle and green sea turtle yield insights into the development and evolution of the turtle-specific body plan.</title>
        <authorList>
            <person name="Wang Z."/>
            <person name="Pascual-Anaya J."/>
            <person name="Zadissa A."/>
            <person name="Li W."/>
            <person name="Niimura Y."/>
            <person name="Huang Z."/>
            <person name="Li C."/>
            <person name="White S."/>
            <person name="Xiong Z."/>
            <person name="Fang D."/>
            <person name="Wang B."/>
            <person name="Ming Y."/>
            <person name="Chen Y."/>
            <person name="Zheng Y."/>
            <person name="Kuraku S."/>
            <person name="Pignatelli M."/>
            <person name="Herrero J."/>
            <person name="Beal K."/>
            <person name="Nozawa M."/>
            <person name="Li Q."/>
            <person name="Wang J."/>
            <person name="Zhang H."/>
            <person name="Yu L."/>
            <person name="Shigenobu S."/>
            <person name="Wang J."/>
            <person name="Liu J."/>
            <person name="Flicek P."/>
            <person name="Searle S."/>
            <person name="Wang J."/>
            <person name="Kuratani S."/>
            <person name="Yin Y."/>
            <person name="Aken B."/>
            <person name="Zhang G."/>
            <person name="Irie N."/>
        </authorList>
    </citation>
    <scope>NUCLEOTIDE SEQUENCE [LARGE SCALE GENOMIC DNA]</scope>
    <source>
        <strain evidence="16">Daiwa-1</strain>
    </source>
</reference>
<dbReference type="PROSITE" id="PS50096">
    <property type="entry name" value="IQ"/>
    <property type="match status" value="4"/>
</dbReference>
<dbReference type="Pfam" id="PF00612">
    <property type="entry name" value="IQ"/>
    <property type="match status" value="4"/>
</dbReference>
<evidence type="ECO:0008006" key="17">
    <source>
        <dbReference type="Google" id="ProtNLM"/>
    </source>
</evidence>
<evidence type="ECO:0000256" key="6">
    <source>
        <dbReference type="ARBA" id="ARBA00023123"/>
    </source>
</evidence>
<dbReference type="Gene3D" id="1.20.5.190">
    <property type="match status" value="2"/>
</dbReference>
<dbReference type="EMBL" id="AGCU01126974">
    <property type="status" value="NOT_ANNOTATED_CDS"/>
    <property type="molecule type" value="Genomic_DNA"/>
</dbReference>
<evidence type="ECO:0000259" key="12">
    <source>
        <dbReference type="PROSITE" id="PS51126"/>
    </source>
</evidence>
<dbReference type="InterPro" id="IPR036103">
    <property type="entry name" value="MYSc_Myo5"/>
</dbReference>
<accession>K7F9J3</accession>
<dbReference type="EMBL" id="AGCU01126970">
    <property type="status" value="NOT_ANNOTATED_CDS"/>
    <property type="molecule type" value="Genomic_DNA"/>
</dbReference>
<dbReference type="EMBL" id="AGCU01126973">
    <property type="status" value="NOT_ANNOTATED_CDS"/>
    <property type="molecule type" value="Genomic_DNA"/>
</dbReference>
<feature type="coiled-coil region" evidence="10">
    <location>
        <begin position="919"/>
        <end position="1075"/>
    </location>
</feature>
<dbReference type="GO" id="GO:0005737">
    <property type="term" value="C:cytoplasm"/>
    <property type="evidence" value="ECO:0007669"/>
    <property type="project" value="TreeGrafter"/>
</dbReference>
<dbReference type="GO" id="GO:0051015">
    <property type="term" value="F:actin filament binding"/>
    <property type="evidence" value="ECO:0007669"/>
    <property type="project" value="TreeGrafter"/>
</dbReference>
<dbReference type="STRING" id="13735.ENSPSIP00000004703"/>
<organism evidence="15 16">
    <name type="scientific">Pelodiscus sinensis</name>
    <name type="common">Chinese softshell turtle</name>
    <name type="synonym">Trionyx sinensis</name>
    <dbReference type="NCBI Taxonomy" id="13735"/>
    <lineage>
        <taxon>Eukaryota</taxon>
        <taxon>Metazoa</taxon>
        <taxon>Chordata</taxon>
        <taxon>Craniata</taxon>
        <taxon>Vertebrata</taxon>
        <taxon>Euteleostomi</taxon>
        <taxon>Archelosauria</taxon>
        <taxon>Testudinata</taxon>
        <taxon>Testudines</taxon>
        <taxon>Cryptodira</taxon>
        <taxon>Trionychia</taxon>
        <taxon>Trionychidae</taxon>
        <taxon>Pelodiscus</taxon>
    </lineage>
</organism>
<dbReference type="GeneTree" id="ENSGT00940000155402"/>
<evidence type="ECO:0000256" key="3">
    <source>
        <dbReference type="ARBA" id="ARBA00022741"/>
    </source>
</evidence>
<keyword evidence="8 9" id="KW-0009">Actin-binding</keyword>
<sequence>APAQWLGEGARVWVPDAQEVWKPAELTKGYEEGDGCLHLRLQDGSELTCPVGPQLPFLRNPDYLSGENDLVALSYLHEPAVLHTLRARFLETNTIYTYCGIILVAINPYKPLPIYEEPVIYAYSGQCMGDMDPHIFAVAEEAYRQMSRYSRDQSLIISGESGAGKTASAKYAMRYFATVGGSLSDAGMEEKVLAASPIMEAFGNAKTTRNDNSSRFGKYVEICFNHEYRIVGAAMKTYLLEKSRLTFQAKAERNYHIFYQLCASAALPEFHALRLGEAESFHYIKQGRCALLEATDDAADLESTRNAFSLLGVHESNQLELFSILAAILHLGNIRLKAKDRHGESCFLEPEDEALGRFCTLLGVEKSQASRWLCYRKLVTASETYVKPLSRQQASTSRDALAKHLYGQLFKWIVSRINKALRASCRPHASIGILDIYGFETFAVNSFEQFCINYANEKLQQHFNLHVFKLEQEEYVREGIPWAFIDFSDNQPCIDLIEAKLGILDLLNEECKMPKGSDRSWAQKLYDQHLHHSPHFQKPKMSTEAFIIQHFAGKVEYQCRGFLEKNQDMVPAELIGLLRASKSALLAELFPEEGDGSIALPSRLSHGSRVTVRPSRRSLPATDKEHRKPISTQFKASLHKLMETLACTTPHYIRCIKPNDHKRPFEFDARRVVEQLRACGVLETIQISASGYPSRWTYAEFFGRYRALMRPEDLTGGDEKKTCWLVLQRLLKDSSKFQCGKGKIFFRAGQVAFLEELRGRRLRAACVLIQKSLRGWLGRRRFLRMRAAAICLQRLARGFLARRLARRLRRASAALKMALARRSYRRTHAAAVTIQAFARGMFARRLHRQCDMNDSFLLVPSWKNGGIQFTLCARARRAVVYLQCCYRRMQARRELRRLRIEAKSVEHYKQLSKGMEIKVVQLQCKVDEQARENQSLSEQLSALRASHGGEGERLGGVQRLQEDKAQERHVRELQEQLQHMELEKSLSEGRLGRELQELKQRLAELEAMKSNLKEEKDALNQRIMEQSQDLEEQLRCVRGESQELLGQLEGERTRYQSLVTEYARLEQHCENLQDEVAFHKKPDSISALEKSQPYVNIMAAPSMSLPLLSQSPHGMLIPLDLQLLYNASLFLLPPLQRTPSLRRSPSSDSILDSKGSYPSSLSTAPSWEDTDQQSESPSQPLDRERGPWKSRAMSDSPRSSITDEDGQDPLEKAYLLLLGQLNAVTEDLARTREELRRAKAQLAHERKPFELFKRWVRLALLRVPRCVISFPRQNAAEILGLSKSPEKMIEADSLMEEDLKYAYDAVQVSNKLLQSQLQEQQQQHEQELEGLCLDIRSLKQLSQQQQSLIQDLQQHQEEDGLLHQLVQLKRENLDLAEQLERQERSMLQLRKQLKASMKQIQDLTGAVNREAMWLEHKVKAEEAERPLGVLRPARALEGMLGCKAEDEGRLIRAIITDFKPQHHPDALPGLPAYVLFMCLRHADSTRDEHRIRSLFAAAISGIKRAVKKHSEDVDVVTLWLANTCCLINCLRQYGWDQ</sequence>
<dbReference type="GO" id="GO:0007015">
    <property type="term" value="P:actin filament organization"/>
    <property type="evidence" value="ECO:0007669"/>
    <property type="project" value="TreeGrafter"/>
</dbReference>
<dbReference type="FunFam" id="1.10.10.820:FF:000001">
    <property type="entry name" value="Myosin heavy chain"/>
    <property type="match status" value="1"/>
</dbReference>
<dbReference type="PANTHER" id="PTHR13140">
    <property type="entry name" value="MYOSIN"/>
    <property type="match status" value="1"/>
</dbReference>